<keyword evidence="2" id="KW-1185">Reference proteome</keyword>
<accession>A0A918REB2</accession>
<reference evidence="1" key="1">
    <citation type="journal article" date="2014" name="Int. J. Syst. Evol. Microbiol.">
        <title>Complete genome sequence of Corynebacterium casei LMG S-19264T (=DSM 44701T), isolated from a smear-ripened cheese.</title>
        <authorList>
            <consortium name="US DOE Joint Genome Institute (JGI-PGF)"/>
            <person name="Walter F."/>
            <person name="Albersmeier A."/>
            <person name="Kalinowski J."/>
            <person name="Ruckert C."/>
        </authorList>
    </citation>
    <scope>NUCLEOTIDE SEQUENCE</scope>
    <source>
        <strain evidence="1">KCTC 32422</strain>
    </source>
</reference>
<dbReference type="InterPro" id="IPR016032">
    <property type="entry name" value="Sig_transdc_resp-reg_C-effctor"/>
</dbReference>
<reference evidence="1" key="2">
    <citation type="submission" date="2020-09" db="EMBL/GenBank/DDBJ databases">
        <authorList>
            <person name="Sun Q."/>
            <person name="Kim S."/>
        </authorList>
    </citation>
    <scope>NUCLEOTIDE SEQUENCE</scope>
    <source>
        <strain evidence="1">KCTC 32422</strain>
    </source>
</reference>
<sequence length="247" mass="28941">MNEFTIRVNVPGAPEDVTTLFLENPEYMTLRIRYIEMNDTEAEHRRSWLDKSLLHYSINDFSTRPDILLSTAKMDYDVIIFGGEDHRRIAEFMKEHSSMMVNKIKICICMKSDPKRRAKLIMLGFDDVIDIGRTHYLEFMARIFSFWKRYQDNAFSRKKDNEFQRSMTKAAHAYNLPPRLRSVLQHLLKSPGNTATYNSLCIAASSDSNPITRENLKVIISNLRKFLRPGYRITSDRQSTYTLIQPK</sequence>
<name>A0A918REB2_9SPHN</name>
<proteinExistence type="predicted"/>
<comment type="caution">
    <text evidence="1">The sequence shown here is derived from an EMBL/GenBank/DDBJ whole genome shotgun (WGS) entry which is preliminary data.</text>
</comment>
<organism evidence="1 2">
    <name type="scientific">Novosphingobium arvoryzae</name>
    <dbReference type="NCBI Taxonomy" id="1256514"/>
    <lineage>
        <taxon>Bacteria</taxon>
        <taxon>Pseudomonadati</taxon>
        <taxon>Pseudomonadota</taxon>
        <taxon>Alphaproteobacteria</taxon>
        <taxon>Sphingomonadales</taxon>
        <taxon>Sphingomonadaceae</taxon>
        <taxon>Novosphingobium</taxon>
    </lineage>
</organism>
<evidence type="ECO:0000313" key="2">
    <source>
        <dbReference type="Proteomes" id="UP000634139"/>
    </source>
</evidence>
<dbReference type="SUPFAM" id="SSF46894">
    <property type="entry name" value="C-terminal effector domain of the bipartite response regulators"/>
    <property type="match status" value="1"/>
</dbReference>
<gene>
    <name evidence="1" type="ORF">GCM10011617_16480</name>
</gene>
<dbReference type="AlphaFoldDB" id="A0A918REB2"/>
<dbReference type="InterPro" id="IPR036388">
    <property type="entry name" value="WH-like_DNA-bd_sf"/>
</dbReference>
<dbReference type="RefSeq" id="WP_189540361.1">
    <property type="nucleotide sequence ID" value="NZ_BMZD01000003.1"/>
</dbReference>
<dbReference type="Gene3D" id="1.10.10.10">
    <property type="entry name" value="Winged helix-like DNA-binding domain superfamily/Winged helix DNA-binding domain"/>
    <property type="match status" value="1"/>
</dbReference>
<protein>
    <submittedName>
        <fullName evidence="1">Uncharacterized protein</fullName>
    </submittedName>
</protein>
<dbReference type="GO" id="GO:0003677">
    <property type="term" value="F:DNA binding"/>
    <property type="evidence" value="ECO:0007669"/>
    <property type="project" value="InterPro"/>
</dbReference>
<dbReference type="EMBL" id="BMZD01000003">
    <property type="protein sequence ID" value="GGZ96600.1"/>
    <property type="molecule type" value="Genomic_DNA"/>
</dbReference>
<dbReference type="GO" id="GO:0006355">
    <property type="term" value="P:regulation of DNA-templated transcription"/>
    <property type="evidence" value="ECO:0007669"/>
    <property type="project" value="InterPro"/>
</dbReference>
<evidence type="ECO:0000313" key="1">
    <source>
        <dbReference type="EMBL" id="GGZ96600.1"/>
    </source>
</evidence>
<dbReference type="Proteomes" id="UP000634139">
    <property type="component" value="Unassembled WGS sequence"/>
</dbReference>